<dbReference type="AlphaFoldDB" id="A0A162CBS4"/>
<accession>A0A162CBS4</accession>
<dbReference type="EMBL" id="LRGB01001017">
    <property type="protein sequence ID" value="KZS13872.1"/>
    <property type="molecule type" value="Genomic_DNA"/>
</dbReference>
<evidence type="ECO:0000313" key="2">
    <source>
        <dbReference type="Proteomes" id="UP000076858"/>
    </source>
</evidence>
<keyword evidence="2" id="KW-1185">Reference proteome</keyword>
<gene>
    <name evidence="1" type="ORF">APZ42_020902</name>
</gene>
<dbReference type="Proteomes" id="UP000076858">
    <property type="component" value="Unassembled WGS sequence"/>
</dbReference>
<reference evidence="1 2" key="1">
    <citation type="submission" date="2016-03" db="EMBL/GenBank/DDBJ databases">
        <title>EvidentialGene: Evidence-directed Construction of Genes on Genomes.</title>
        <authorList>
            <person name="Gilbert D.G."/>
            <person name="Choi J.-H."/>
            <person name="Mockaitis K."/>
            <person name="Colbourne J."/>
            <person name="Pfrender M."/>
        </authorList>
    </citation>
    <scope>NUCLEOTIDE SEQUENCE [LARGE SCALE GENOMIC DNA]</scope>
    <source>
        <strain evidence="1 2">Xinb3</strain>
        <tissue evidence="1">Complete organism</tissue>
    </source>
</reference>
<comment type="caution">
    <text evidence="1">The sequence shown here is derived from an EMBL/GenBank/DDBJ whole genome shotgun (WGS) entry which is preliminary data.</text>
</comment>
<organism evidence="1 2">
    <name type="scientific">Daphnia magna</name>
    <dbReference type="NCBI Taxonomy" id="35525"/>
    <lineage>
        <taxon>Eukaryota</taxon>
        <taxon>Metazoa</taxon>
        <taxon>Ecdysozoa</taxon>
        <taxon>Arthropoda</taxon>
        <taxon>Crustacea</taxon>
        <taxon>Branchiopoda</taxon>
        <taxon>Diplostraca</taxon>
        <taxon>Cladocera</taxon>
        <taxon>Anomopoda</taxon>
        <taxon>Daphniidae</taxon>
        <taxon>Daphnia</taxon>
    </lineage>
</organism>
<sequence>MWVQLTNKKSCFRKSVMHFDAPFIPRGVACWVQGNSRSTSFVAVKAIWIGCLR</sequence>
<proteinExistence type="predicted"/>
<name>A0A162CBS4_9CRUS</name>
<protein>
    <submittedName>
        <fullName evidence="1">Uncharacterized protein</fullName>
    </submittedName>
</protein>
<evidence type="ECO:0000313" key="1">
    <source>
        <dbReference type="EMBL" id="KZS13872.1"/>
    </source>
</evidence>